<accession>A0A919YML8</accession>
<comment type="cofactor">
    <cofactor evidence="1">
        <name>pyridoxal 5'-phosphate</name>
        <dbReference type="ChEBI" id="CHEBI:597326"/>
    </cofactor>
</comment>
<evidence type="ECO:0000256" key="2">
    <source>
        <dbReference type="ARBA" id="ARBA00012224"/>
    </source>
</evidence>
<dbReference type="InterPro" id="IPR051798">
    <property type="entry name" value="Class-II_PLP-Dep_Aminotrans"/>
</dbReference>
<evidence type="ECO:0000256" key="3">
    <source>
        <dbReference type="ARBA" id="ARBA00022898"/>
    </source>
</evidence>
<dbReference type="InterPro" id="IPR004839">
    <property type="entry name" value="Aminotransferase_I/II_large"/>
</dbReference>
<gene>
    <name evidence="7" type="ORF">J40TS1_04910</name>
</gene>
<dbReference type="Gene3D" id="3.90.1150.10">
    <property type="entry name" value="Aspartate Aminotransferase, domain 1"/>
    <property type="match status" value="1"/>
</dbReference>
<keyword evidence="7" id="KW-0808">Transferase</keyword>
<comment type="caution">
    <text evidence="7">The sequence shown here is derived from an EMBL/GenBank/DDBJ whole genome shotgun (WGS) entry which is preliminary data.</text>
</comment>
<dbReference type="CDD" id="cd00609">
    <property type="entry name" value="AAT_like"/>
    <property type="match status" value="1"/>
</dbReference>
<dbReference type="NCBIfam" id="TIGR04350">
    <property type="entry name" value="C_S_lyase_PatB"/>
    <property type="match status" value="1"/>
</dbReference>
<proteinExistence type="inferred from homology"/>
<keyword evidence="8" id="KW-1185">Reference proteome</keyword>
<dbReference type="InterPro" id="IPR015421">
    <property type="entry name" value="PyrdxlP-dep_Trfase_major"/>
</dbReference>
<dbReference type="EC" id="4.4.1.13" evidence="2"/>
<dbReference type="PANTHER" id="PTHR43525">
    <property type="entry name" value="PROTEIN MALY"/>
    <property type="match status" value="1"/>
</dbReference>
<evidence type="ECO:0000313" key="7">
    <source>
        <dbReference type="EMBL" id="GIP14849.1"/>
    </source>
</evidence>
<dbReference type="GO" id="GO:0008483">
    <property type="term" value="F:transaminase activity"/>
    <property type="evidence" value="ECO:0007669"/>
    <property type="project" value="UniProtKB-KW"/>
</dbReference>
<feature type="domain" description="Aminotransferase class I/classII large" evidence="6">
    <location>
        <begin position="32"/>
        <end position="383"/>
    </location>
</feature>
<evidence type="ECO:0000256" key="5">
    <source>
        <dbReference type="ARBA" id="ARBA00037974"/>
    </source>
</evidence>
<protein>
    <recommendedName>
        <fullName evidence="2">cysteine-S-conjugate beta-lyase</fullName>
        <ecNumber evidence="2">4.4.1.13</ecNumber>
    </recommendedName>
</protein>
<dbReference type="InterPro" id="IPR015424">
    <property type="entry name" value="PyrdxlP-dep_Trfase"/>
</dbReference>
<dbReference type="Pfam" id="PF00155">
    <property type="entry name" value="Aminotran_1_2"/>
    <property type="match status" value="1"/>
</dbReference>
<keyword evidence="4" id="KW-0456">Lyase</keyword>
<dbReference type="GO" id="GO:0047804">
    <property type="term" value="F:cysteine-S-conjugate beta-lyase activity"/>
    <property type="evidence" value="ECO:0007669"/>
    <property type="project" value="UniProtKB-EC"/>
</dbReference>
<dbReference type="EMBL" id="BOSE01000001">
    <property type="protein sequence ID" value="GIP14849.1"/>
    <property type="molecule type" value="Genomic_DNA"/>
</dbReference>
<evidence type="ECO:0000256" key="4">
    <source>
        <dbReference type="ARBA" id="ARBA00023239"/>
    </source>
</evidence>
<dbReference type="InterPro" id="IPR027619">
    <property type="entry name" value="C-S_lyase_PatB-like"/>
</dbReference>
<sequence>MSSYFDQLAMRESYGNMKWMVTPREVTMQDGITFCGAEMDFRTAPPVIEALVKRAQNGLYGYTLADEHYLAAVVGWMKRRRAWDIRQDWIIPTNGTLHSIATAIRAFTKPGDGVIIHNPVYMLYERMISNNGRTIVRNELLYRNGSYDMDFAELERLMADPQNKMFILCNPHNPIAKVWNDSYLKELLRLARKHQVMVISDEIFAEIVFDGHRTTPLLQHADLEDDVIVLTSIGKSFNFTGFSHANAIIAKEELRSKFNEQKRIDHYGSLNPFIRDAVIAAYTEGDTWFDEMLQYVAGNISYVQQFLQQHMPSIQMTRMEGTYLAWMDWSALDLSEQELQHFLLVEAGLDLDQGASFGSMGRGFTRMNLATPRKELVLALERLKQALQARTITYKGEAK</sequence>
<dbReference type="SUPFAM" id="SSF53383">
    <property type="entry name" value="PLP-dependent transferases"/>
    <property type="match status" value="1"/>
</dbReference>
<dbReference type="PANTHER" id="PTHR43525:SF1">
    <property type="entry name" value="PROTEIN MALY"/>
    <property type="match status" value="1"/>
</dbReference>
<dbReference type="GO" id="GO:0030170">
    <property type="term" value="F:pyridoxal phosphate binding"/>
    <property type="evidence" value="ECO:0007669"/>
    <property type="project" value="InterPro"/>
</dbReference>
<keyword evidence="3" id="KW-0663">Pyridoxal phosphate</keyword>
<evidence type="ECO:0000313" key="8">
    <source>
        <dbReference type="Proteomes" id="UP000683139"/>
    </source>
</evidence>
<keyword evidence="7" id="KW-0032">Aminotransferase</keyword>
<dbReference type="Gene3D" id="3.40.640.10">
    <property type="entry name" value="Type I PLP-dependent aspartate aminotransferase-like (Major domain)"/>
    <property type="match status" value="1"/>
</dbReference>
<dbReference type="AlphaFoldDB" id="A0A919YML8"/>
<dbReference type="InterPro" id="IPR015422">
    <property type="entry name" value="PyrdxlP-dep_Trfase_small"/>
</dbReference>
<dbReference type="Proteomes" id="UP000683139">
    <property type="component" value="Unassembled WGS sequence"/>
</dbReference>
<evidence type="ECO:0000256" key="1">
    <source>
        <dbReference type="ARBA" id="ARBA00001933"/>
    </source>
</evidence>
<evidence type="ECO:0000259" key="6">
    <source>
        <dbReference type="Pfam" id="PF00155"/>
    </source>
</evidence>
<reference evidence="7" key="1">
    <citation type="submission" date="2021-03" db="EMBL/GenBank/DDBJ databases">
        <title>Antimicrobial resistance genes in bacteria isolated from Japanese honey, and their potential for conferring macrolide and lincosamide resistance in the American foulbrood pathogen Paenibacillus larvae.</title>
        <authorList>
            <person name="Okamoto M."/>
            <person name="Kumagai M."/>
            <person name="Kanamori H."/>
            <person name="Takamatsu D."/>
        </authorList>
    </citation>
    <scope>NUCLEOTIDE SEQUENCE</scope>
    <source>
        <strain evidence="7">J40TS1</strain>
    </source>
</reference>
<comment type="similarity">
    <text evidence="5">Belongs to the class-II pyridoxal-phosphate-dependent aminotransferase family. MalY/PatB cystathionine beta-lyase subfamily.</text>
</comment>
<dbReference type="RefSeq" id="WP_213513035.1">
    <property type="nucleotide sequence ID" value="NZ_BOSE01000001.1"/>
</dbReference>
<organism evidence="7 8">
    <name type="scientific">Paenibacillus montaniterrae</name>
    <dbReference type="NCBI Taxonomy" id="429341"/>
    <lineage>
        <taxon>Bacteria</taxon>
        <taxon>Bacillati</taxon>
        <taxon>Bacillota</taxon>
        <taxon>Bacilli</taxon>
        <taxon>Bacillales</taxon>
        <taxon>Paenibacillaceae</taxon>
        <taxon>Paenibacillus</taxon>
    </lineage>
</organism>
<name>A0A919YML8_9BACL</name>